<name>A0ABU9IRD4_9FLAO</name>
<dbReference type="InterPro" id="IPR029058">
    <property type="entry name" value="AB_hydrolase_fold"/>
</dbReference>
<dbReference type="Pfam" id="PF00326">
    <property type="entry name" value="Peptidase_S9"/>
    <property type="match status" value="1"/>
</dbReference>
<evidence type="ECO:0000313" key="4">
    <source>
        <dbReference type="Proteomes" id="UP001485226"/>
    </source>
</evidence>
<dbReference type="PANTHER" id="PTHR42776">
    <property type="entry name" value="SERINE PEPTIDASE S9 FAMILY MEMBER"/>
    <property type="match status" value="1"/>
</dbReference>
<dbReference type="EMBL" id="JBBYHS010000010">
    <property type="protein sequence ID" value="MEL1254242.1"/>
    <property type="molecule type" value="Genomic_DNA"/>
</dbReference>
<evidence type="ECO:0000313" key="3">
    <source>
        <dbReference type="EMBL" id="MEL1254242.1"/>
    </source>
</evidence>
<dbReference type="Gene3D" id="3.40.50.1820">
    <property type="entry name" value="alpha/beta hydrolase"/>
    <property type="match status" value="1"/>
</dbReference>
<feature type="domain" description="Peptidase S9 prolyl oligopeptidase catalytic" evidence="2">
    <location>
        <begin position="8"/>
        <end position="158"/>
    </location>
</feature>
<gene>
    <name evidence="3" type="ORF">AAEO57_10675</name>
</gene>
<dbReference type="InterPro" id="IPR001375">
    <property type="entry name" value="Peptidase_S9_cat"/>
</dbReference>
<dbReference type="SUPFAM" id="SSF53474">
    <property type="entry name" value="alpha/beta-Hydrolases"/>
    <property type="match status" value="1"/>
</dbReference>
<keyword evidence="1" id="KW-0378">Hydrolase</keyword>
<organism evidence="3 4">
    <name type="scientific">Flavobacterium calami</name>
    <dbReference type="NCBI Taxonomy" id="3139144"/>
    <lineage>
        <taxon>Bacteria</taxon>
        <taxon>Pseudomonadati</taxon>
        <taxon>Bacteroidota</taxon>
        <taxon>Flavobacteriia</taxon>
        <taxon>Flavobacteriales</taxon>
        <taxon>Flavobacteriaceae</taxon>
        <taxon>Flavobacterium</taxon>
    </lineage>
</organism>
<dbReference type="RefSeq" id="WP_341692381.1">
    <property type="nucleotide sequence ID" value="NZ_JBBYHS010000010.1"/>
</dbReference>
<sequence length="171" mass="19667">MFFHALSGIMGHSFGGYESAFIITQTPLFSAAIASGVISDLNSYYHTVNQDIGKPDVWRFEREEWNMQGPPSENQSGYLFNSPIAHVQNIKTPVLLWTGKNDWQVDSRQSMEFYSALRRHSKKGIMVLYPNEGHLLMKTENQKDVTQKTLEWFDYFLKGKQGVGWIENVIQ</sequence>
<comment type="caution">
    <text evidence="3">The sequence shown here is derived from an EMBL/GenBank/DDBJ whole genome shotgun (WGS) entry which is preliminary data.</text>
</comment>
<evidence type="ECO:0000259" key="2">
    <source>
        <dbReference type="Pfam" id="PF00326"/>
    </source>
</evidence>
<proteinExistence type="predicted"/>
<dbReference type="PANTHER" id="PTHR42776:SF4">
    <property type="entry name" value="ACYLAMINO-ACID-RELEASING ENZYME"/>
    <property type="match status" value="1"/>
</dbReference>
<protein>
    <submittedName>
        <fullName evidence="3">Prolyl oligopeptidase family serine peptidase</fullName>
    </submittedName>
</protein>
<evidence type="ECO:0000256" key="1">
    <source>
        <dbReference type="ARBA" id="ARBA00022801"/>
    </source>
</evidence>
<keyword evidence="4" id="KW-1185">Reference proteome</keyword>
<dbReference type="Proteomes" id="UP001485226">
    <property type="component" value="Unassembled WGS sequence"/>
</dbReference>
<accession>A0ABU9IRD4</accession>
<reference evidence="3 4" key="1">
    <citation type="submission" date="2024-04" db="EMBL/GenBank/DDBJ databases">
        <title>Flavobacterium sp. DGU38 16S ribosomal RNA gene Genome sequencing and assembly.</title>
        <authorList>
            <person name="Park S."/>
        </authorList>
    </citation>
    <scope>NUCLEOTIDE SEQUENCE [LARGE SCALE GENOMIC DNA]</scope>
    <source>
        <strain evidence="3 4">DGU38</strain>
    </source>
</reference>